<evidence type="ECO:0000313" key="7">
    <source>
        <dbReference type="Proteomes" id="UP000523447"/>
    </source>
</evidence>
<proteinExistence type="predicted"/>
<evidence type="ECO:0000256" key="2">
    <source>
        <dbReference type="ARBA" id="ARBA00023125"/>
    </source>
</evidence>
<dbReference type="RefSeq" id="WP_040718734.1">
    <property type="nucleotide sequence ID" value="NZ_CAWPHS010000038.1"/>
</dbReference>
<evidence type="ECO:0000313" key="6">
    <source>
        <dbReference type="EMBL" id="NKY89311.1"/>
    </source>
</evidence>
<dbReference type="PROSITE" id="PS51077">
    <property type="entry name" value="HTH_ICLR"/>
    <property type="match status" value="1"/>
</dbReference>
<dbReference type="Pfam" id="PF09339">
    <property type="entry name" value="HTH_IclR"/>
    <property type="match status" value="1"/>
</dbReference>
<feature type="domain" description="IclR-ED" evidence="5">
    <location>
        <begin position="74"/>
        <end position="296"/>
    </location>
</feature>
<dbReference type="Gene3D" id="1.10.10.10">
    <property type="entry name" value="Winged helix-like DNA-binding domain superfamily/Winged helix DNA-binding domain"/>
    <property type="match status" value="1"/>
</dbReference>
<dbReference type="GO" id="GO:0045892">
    <property type="term" value="P:negative regulation of DNA-templated transcription"/>
    <property type="evidence" value="ECO:0007669"/>
    <property type="project" value="TreeGrafter"/>
</dbReference>
<evidence type="ECO:0000256" key="1">
    <source>
        <dbReference type="ARBA" id="ARBA00023015"/>
    </source>
</evidence>
<dbReference type="GO" id="GO:0003677">
    <property type="term" value="F:DNA binding"/>
    <property type="evidence" value="ECO:0007669"/>
    <property type="project" value="UniProtKB-KW"/>
</dbReference>
<gene>
    <name evidence="6" type="ORF">HGA07_27345</name>
</gene>
<evidence type="ECO:0000259" key="4">
    <source>
        <dbReference type="PROSITE" id="PS51077"/>
    </source>
</evidence>
<evidence type="ECO:0000256" key="3">
    <source>
        <dbReference type="ARBA" id="ARBA00023163"/>
    </source>
</evidence>
<dbReference type="SUPFAM" id="SSF46785">
    <property type="entry name" value="Winged helix' DNA-binding domain"/>
    <property type="match status" value="1"/>
</dbReference>
<name>A0A7X6M405_9NOCA</name>
<keyword evidence="7" id="KW-1185">Reference proteome</keyword>
<organism evidence="6 7">
    <name type="scientific">Nocardia veterana</name>
    <dbReference type="NCBI Taxonomy" id="132249"/>
    <lineage>
        <taxon>Bacteria</taxon>
        <taxon>Bacillati</taxon>
        <taxon>Actinomycetota</taxon>
        <taxon>Actinomycetes</taxon>
        <taxon>Mycobacteriales</taxon>
        <taxon>Nocardiaceae</taxon>
        <taxon>Nocardia</taxon>
    </lineage>
</organism>
<keyword evidence="1" id="KW-0805">Transcription regulation</keyword>
<dbReference type="InterPro" id="IPR014757">
    <property type="entry name" value="Tscrpt_reg_IclR_C"/>
</dbReference>
<accession>A0A7X6M405</accession>
<dbReference type="SMART" id="SM00346">
    <property type="entry name" value="HTH_ICLR"/>
    <property type="match status" value="1"/>
</dbReference>
<protein>
    <submittedName>
        <fullName evidence="6">Helix-turn-helix domain-containing protein</fullName>
    </submittedName>
</protein>
<comment type="caution">
    <text evidence="6">The sequence shown here is derived from an EMBL/GenBank/DDBJ whole genome shotgun (WGS) entry which is preliminary data.</text>
</comment>
<dbReference type="InterPro" id="IPR036390">
    <property type="entry name" value="WH_DNA-bd_sf"/>
</dbReference>
<dbReference type="Proteomes" id="UP000523447">
    <property type="component" value="Unassembled WGS sequence"/>
</dbReference>
<dbReference type="InterPro" id="IPR036388">
    <property type="entry name" value="WH-like_DNA-bd_sf"/>
</dbReference>
<dbReference type="GO" id="GO:0003700">
    <property type="term" value="F:DNA-binding transcription factor activity"/>
    <property type="evidence" value="ECO:0007669"/>
    <property type="project" value="TreeGrafter"/>
</dbReference>
<reference evidence="6 7" key="1">
    <citation type="submission" date="2020-04" db="EMBL/GenBank/DDBJ databases">
        <title>MicrobeNet Type strains.</title>
        <authorList>
            <person name="Nicholson A.C."/>
        </authorList>
    </citation>
    <scope>NUCLEOTIDE SEQUENCE [LARGE SCALE GENOMIC DNA]</scope>
    <source>
        <strain evidence="6 7">DSM 44445</strain>
    </source>
</reference>
<evidence type="ECO:0000259" key="5">
    <source>
        <dbReference type="PROSITE" id="PS51078"/>
    </source>
</evidence>
<dbReference type="PROSITE" id="PS51078">
    <property type="entry name" value="ICLR_ED"/>
    <property type="match status" value="1"/>
</dbReference>
<dbReference type="EMBL" id="JAAXPE010000043">
    <property type="protein sequence ID" value="NKY89311.1"/>
    <property type="molecule type" value="Genomic_DNA"/>
</dbReference>
<keyword evidence="2" id="KW-0238">DNA-binding</keyword>
<dbReference type="AlphaFoldDB" id="A0A7X6M405"/>
<dbReference type="Gene3D" id="3.30.450.40">
    <property type="match status" value="2"/>
</dbReference>
<keyword evidence="3" id="KW-0804">Transcription</keyword>
<dbReference type="SUPFAM" id="SSF55781">
    <property type="entry name" value="GAF domain-like"/>
    <property type="match status" value="1"/>
</dbReference>
<dbReference type="PANTHER" id="PTHR30136:SF24">
    <property type="entry name" value="HTH-TYPE TRANSCRIPTIONAL REPRESSOR ALLR"/>
    <property type="match status" value="1"/>
</dbReference>
<dbReference type="InterPro" id="IPR029016">
    <property type="entry name" value="GAF-like_dom_sf"/>
</dbReference>
<feature type="domain" description="HTH iclR-type" evidence="4">
    <location>
        <begin position="12"/>
        <end position="73"/>
    </location>
</feature>
<dbReference type="CDD" id="cd00090">
    <property type="entry name" value="HTH_ARSR"/>
    <property type="match status" value="1"/>
</dbReference>
<sequence>MPTGNTGRAESSPPTRRVVSVLELLAAHEAALSSAEIADTLGLSRSTVGSILATLEESGWVRRRPDLGYEPGPALLVLAGRLRDRLRDRDDLDAQVRRLAERVGCGAALTSIAGPELIFVSVAGGPGTIPAGIEAGTRIPLRPPAGAAILAHAGLPAQRSWLQQAPPERRGEFERVLETVRALGYCAWGLDANSLPTLRVLAEVVDHLSDHPAGRGLRERVLTLLSTIGGAAHSRADLDSERELPISYLSVPVVGADERVTMELQIGPLDPAVGPAARAEYVREMRAAARRIGAGN</sequence>
<dbReference type="InterPro" id="IPR005471">
    <property type="entry name" value="Tscrpt_reg_IclR_N"/>
</dbReference>
<dbReference type="InterPro" id="IPR011991">
    <property type="entry name" value="ArsR-like_HTH"/>
</dbReference>
<dbReference type="PANTHER" id="PTHR30136">
    <property type="entry name" value="HELIX-TURN-HELIX TRANSCRIPTIONAL REGULATOR, ICLR FAMILY"/>
    <property type="match status" value="1"/>
</dbReference>
<dbReference type="InterPro" id="IPR050707">
    <property type="entry name" value="HTH_MetabolicPath_Reg"/>
</dbReference>